<dbReference type="RefSeq" id="WP_183206443.1">
    <property type="nucleotide sequence ID" value="NZ_JAAAMM010000001.1"/>
</dbReference>
<dbReference type="Gene3D" id="3.40.190.10">
    <property type="entry name" value="Periplasmic binding protein-like II"/>
    <property type="match status" value="2"/>
</dbReference>
<dbReference type="Proteomes" id="UP000588647">
    <property type="component" value="Unassembled WGS sequence"/>
</dbReference>
<feature type="chain" id="PRO_5030942428" evidence="2">
    <location>
        <begin position="22"/>
        <end position="348"/>
    </location>
</feature>
<dbReference type="SUPFAM" id="SSF53850">
    <property type="entry name" value="Periplasmic binding protein-like II"/>
    <property type="match status" value="1"/>
</dbReference>
<dbReference type="Pfam" id="PF09084">
    <property type="entry name" value="NMT1"/>
    <property type="match status" value="1"/>
</dbReference>
<dbReference type="InterPro" id="IPR015168">
    <property type="entry name" value="SsuA/THI5"/>
</dbReference>
<protein>
    <submittedName>
        <fullName evidence="4">NitT/TauT family transport system substrate-binding protein</fullName>
    </submittedName>
</protein>
<organism evidence="4 5">
    <name type="scientific">Aurantimonas endophytica</name>
    <dbReference type="NCBI Taxonomy" id="1522175"/>
    <lineage>
        <taxon>Bacteria</taxon>
        <taxon>Pseudomonadati</taxon>
        <taxon>Pseudomonadota</taxon>
        <taxon>Alphaproteobacteria</taxon>
        <taxon>Hyphomicrobiales</taxon>
        <taxon>Aurantimonadaceae</taxon>
        <taxon>Aurantimonas</taxon>
    </lineage>
</organism>
<evidence type="ECO:0000313" key="5">
    <source>
        <dbReference type="Proteomes" id="UP000588647"/>
    </source>
</evidence>
<dbReference type="AlphaFoldDB" id="A0A7W6MNL5"/>
<keyword evidence="2" id="KW-0732">Signal</keyword>
<reference evidence="4 5" key="1">
    <citation type="submission" date="2020-08" db="EMBL/GenBank/DDBJ databases">
        <title>Genomic Encyclopedia of Type Strains, Phase IV (KMG-IV): sequencing the most valuable type-strain genomes for metagenomic binning, comparative biology and taxonomic classification.</title>
        <authorList>
            <person name="Goeker M."/>
        </authorList>
    </citation>
    <scope>NUCLEOTIDE SEQUENCE [LARGE SCALE GENOMIC DNA]</scope>
    <source>
        <strain evidence="4 5">DSM 103570</strain>
    </source>
</reference>
<dbReference type="EMBL" id="JACIEM010000001">
    <property type="protein sequence ID" value="MBB4001982.1"/>
    <property type="molecule type" value="Genomic_DNA"/>
</dbReference>
<dbReference type="PANTHER" id="PTHR30024">
    <property type="entry name" value="ALIPHATIC SULFONATES-BINDING PROTEIN-RELATED"/>
    <property type="match status" value="1"/>
</dbReference>
<feature type="domain" description="SsuA/THI5-like" evidence="3">
    <location>
        <begin position="59"/>
        <end position="247"/>
    </location>
</feature>
<evidence type="ECO:0000256" key="2">
    <source>
        <dbReference type="SAM" id="SignalP"/>
    </source>
</evidence>
<sequence>MTSRRITLAEACAGAIAFAVASFVPVAPGMAQEDPIQVAFGDIASVESLNLLIAIERAKERGVPMELTFFNSEDVAVQAVVGGQADIGVGAPYAFLKNSQAPVRMFYRMSTLLFFPVVNSEMYKDWSDLDGQEVTVHSRGSGTEALMRLMEQTNGIKYSNISYVPGAEVRTGAMLQGNINATIVDSAGMRLLESEGGGKFIRLPIDGVNATDEALYANTELLEERSEDVQVFVEELLRTWAEIDADPTIVAKLRDEYDLLPDLPDEAAADITEYYTESVEGRVFPLDGGEPADVQDDIEFLAAAGQVEADGEVDVEAFWDFGPLEAAKAAGGTAAPAEAGAADAAPAN</sequence>
<evidence type="ECO:0000256" key="1">
    <source>
        <dbReference type="SAM" id="MobiDB-lite"/>
    </source>
</evidence>
<accession>A0A7W6MNL5</accession>
<evidence type="ECO:0000313" key="4">
    <source>
        <dbReference type="EMBL" id="MBB4001982.1"/>
    </source>
</evidence>
<name>A0A7W6MNL5_9HYPH</name>
<feature type="region of interest" description="Disordered" evidence="1">
    <location>
        <begin position="329"/>
        <end position="348"/>
    </location>
</feature>
<keyword evidence="5" id="KW-1185">Reference proteome</keyword>
<gene>
    <name evidence="4" type="ORF">GGR03_001029</name>
</gene>
<comment type="caution">
    <text evidence="4">The sequence shown here is derived from an EMBL/GenBank/DDBJ whole genome shotgun (WGS) entry which is preliminary data.</text>
</comment>
<feature type="signal peptide" evidence="2">
    <location>
        <begin position="1"/>
        <end position="21"/>
    </location>
</feature>
<proteinExistence type="predicted"/>
<evidence type="ECO:0000259" key="3">
    <source>
        <dbReference type="Pfam" id="PF09084"/>
    </source>
</evidence>